<comment type="caution">
    <text evidence="1">The sequence shown here is derived from an EMBL/GenBank/DDBJ whole genome shotgun (WGS) entry which is preliminary data.</text>
</comment>
<sequence length="383" mass="41503">MFGASTNKPAPLNLFGNSNLNTNTNTTASSGTTSIFGQAPNQPSIAQPTSNTSLFGAAPSQPKPTTSLFNTTTAPSNPQQQSALSASTSTPQIDLAHLRPTTKYDHLQSFLQSEITSLDQAILNAQKDCEALSTLLPSVVQSGSQLAPSIDYVSTKLDELENGLENDAEAIVSFRDGEVRGDAGEAKCVFRSVDRLKVPRQYQVVGNTLEVNDARVGGTSVLGASTLNGTSGTGLSGWWNQPHTLRGSRSASNIGNQSVQLVNDDAEATDSAEPKSLISLFDSRAEKFKQVNDRQKALLSEIEDFVEGLEEKVVYKEREVMERLNYGNGQNRAVEAAERREEERERQMAQLRFVFGEVQRGLFEMANKVSRTRDGVVELGLGR</sequence>
<organism evidence="1 2">
    <name type="scientific">Neophaeococcomyces mojaviensis</name>
    <dbReference type="NCBI Taxonomy" id="3383035"/>
    <lineage>
        <taxon>Eukaryota</taxon>
        <taxon>Fungi</taxon>
        <taxon>Dikarya</taxon>
        <taxon>Ascomycota</taxon>
        <taxon>Pezizomycotina</taxon>
        <taxon>Eurotiomycetes</taxon>
        <taxon>Chaetothyriomycetidae</taxon>
        <taxon>Chaetothyriales</taxon>
        <taxon>Chaetothyriales incertae sedis</taxon>
        <taxon>Neophaeococcomyces</taxon>
    </lineage>
</organism>
<evidence type="ECO:0000313" key="2">
    <source>
        <dbReference type="Proteomes" id="UP001172386"/>
    </source>
</evidence>
<keyword evidence="2" id="KW-1185">Reference proteome</keyword>
<dbReference type="Proteomes" id="UP001172386">
    <property type="component" value="Unassembled WGS sequence"/>
</dbReference>
<evidence type="ECO:0000313" key="1">
    <source>
        <dbReference type="EMBL" id="KAJ9652212.1"/>
    </source>
</evidence>
<protein>
    <submittedName>
        <fullName evidence="1">Uncharacterized protein</fullName>
    </submittedName>
</protein>
<proteinExistence type="predicted"/>
<gene>
    <name evidence="1" type="ORF">H2198_008516</name>
</gene>
<dbReference type="EMBL" id="JAPDRQ010000210">
    <property type="protein sequence ID" value="KAJ9652212.1"/>
    <property type="molecule type" value="Genomic_DNA"/>
</dbReference>
<accession>A0ACC2ZX04</accession>
<name>A0ACC2ZX04_9EURO</name>
<reference evidence="1" key="1">
    <citation type="submission" date="2022-10" db="EMBL/GenBank/DDBJ databases">
        <title>Culturing micro-colonial fungi from biological soil crusts in the Mojave desert and describing Neophaeococcomyces mojavensis, and introducing the new genera and species Taxawa tesnikishii.</title>
        <authorList>
            <person name="Kurbessoian T."/>
            <person name="Stajich J.E."/>
        </authorList>
    </citation>
    <scope>NUCLEOTIDE SEQUENCE</scope>
    <source>
        <strain evidence="1">JES_112</strain>
    </source>
</reference>